<protein>
    <recommendedName>
        <fullName evidence="3">ANK_REP_REGION domain-containing protein</fullName>
    </recommendedName>
</protein>
<accession>A0A0D3JKP1</accession>
<organism evidence="1 2">
    <name type="scientific">Emiliania huxleyi (strain CCMP1516)</name>
    <dbReference type="NCBI Taxonomy" id="280463"/>
    <lineage>
        <taxon>Eukaryota</taxon>
        <taxon>Haptista</taxon>
        <taxon>Haptophyta</taxon>
        <taxon>Prymnesiophyceae</taxon>
        <taxon>Isochrysidales</taxon>
        <taxon>Noelaerhabdaceae</taxon>
        <taxon>Emiliania</taxon>
    </lineage>
</organism>
<proteinExistence type="predicted"/>
<keyword evidence="2" id="KW-1185">Reference proteome</keyword>
<dbReference type="KEGG" id="ehx:EMIHUDRAFT_435551"/>
<dbReference type="InterPro" id="IPR036770">
    <property type="entry name" value="Ankyrin_rpt-contain_sf"/>
</dbReference>
<evidence type="ECO:0000313" key="2">
    <source>
        <dbReference type="Proteomes" id="UP000013827"/>
    </source>
</evidence>
<dbReference type="Proteomes" id="UP000013827">
    <property type="component" value="Unassembled WGS sequence"/>
</dbReference>
<reference evidence="1" key="2">
    <citation type="submission" date="2024-10" db="UniProtKB">
        <authorList>
            <consortium name="EnsemblProtists"/>
        </authorList>
    </citation>
    <scope>IDENTIFICATION</scope>
</reference>
<dbReference type="SUPFAM" id="SSF48403">
    <property type="entry name" value="Ankyrin repeat"/>
    <property type="match status" value="1"/>
</dbReference>
<dbReference type="HOGENOM" id="CLU_910874_0_0_1"/>
<dbReference type="AlphaFoldDB" id="A0A0D3JKP1"/>
<dbReference type="Gene3D" id="1.25.40.20">
    <property type="entry name" value="Ankyrin repeat-containing domain"/>
    <property type="match status" value="1"/>
</dbReference>
<dbReference type="EnsemblProtists" id="EOD24076">
    <property type="protein sequence ID" value="EOD24076"/>
    <property type="gene ID" value="EMIHUDRAFT_435551"/>
</dbReference>
<name>A0A0D3JKP1_EMIH1</name>
<dbReference type="RefSeq" id="XP_005776505.1">
    <property type="nucleotide sequence ID" value="XM_005776448.1"/>
</dbReference>
<sequence>MSDGRAWFQEASAVDLASLIDALDGAPQVAERALSLAVCLSKLTYGRAPKMHLCDAARAAKKADEAEQAVLLERLESLCGSGLSAEDLAAAAKVESCQTNGGSVLHAVASRCGPDSRCATAKAKHVCGLLLAAGANASAANASGETPAAVAASGLSFELKRYLLTHEPRRKFVAQTPAHVLAAASEALDTGDSSQKGRAFTAWRRHDLRVRIEARSASLARELTEAECVTVYTIDEDFVASHRSPIGELLDTFSAIAFARSSASGRPFGRGRLDFRLAGERLDGTEQISTLGLSHAHEPLANSSVI</sequence>
<dbReference type="GeneID" id="17269622"/>
<evidence type="ECO:0000313" key="1">
    <source>
        <dbReference type="EnsemblProtists" id="EOD24076"/>
    </source>
</evidence>
<dbReference type="PaxDb" id="2903-EOD24076"/>
<reference evidence="2" key="1">
    <citation type="journal article" date="2013" name="Nature">
        <title>Pan genome of the phytoplankton Emiliania underpins its global distribution.</title>
        <authorList>
            <person name="Read B.A."/>
            <person name="Kegel J."/>
            <person name="Klute M.J."/>
            <person name="Kuo A."/>
            <person name="Lefebvre S.C."/>
            <person name="Maumus F."/>
            <person name="Mayer C."/>
            <person name="Miller J."/>
            <person name="Monier A."/>
            <person name="Salamov A."/>
            <person name="Young J."/>
            <person name="Aguilar M."/>
            <person name="Claverie J.M."/>
            <person name="Frickenhaus S."/>
            <person name="Gonzalez K."/>
            <person name="Herman E.K."/>
            <person name="Lin Y.C."/>
            <person name="Napier J."/>
            <person name="Ogata H."/>
            <person name="Sarno A.F."/>
            <person name="Shmutz J."/>
            <person name="Schroeder D."/>
            <person name="de Vargas C."/>
            <person name="Verret F."/>
            <person name="von Dassow P."/>
            <person name="Valentin K."/>
            <person name="Van de Peer Y."/>
            <person name="Wheeler G."/>
            <person name="Dacks J.B."/>
            <person name="Delwiche C.F."/>
            <person name="Dyhrman S.T."/>
            <person name="Glockner G."/>
            <person name="John U."/>
            <person name="Richards T."/>
            <person name="Worden A.Z."/>
            <person name="Zhang X."/>
            <person name="Grigoriev I.V."/>
            <person name="Allen A.E."/>
            <person name="Bidle K."/>
            <person name="Borodovsky M."/>
            <person name="Bowler C."/>
            <person name="Brownlee C."/>
            <person name="Cock J.M."/>
            <person name="Elias M."/>
            <person name="Gladyshev V.N."/>
            <person name="Groth M."/>
            <person name="Guda C."/>
            <person name="Hadaegh A."/>
            <person name="Iglesias-Rodriguez M.D."/>
            <person name="Jenkins J."/>
            <person name="Jones B.M."/>
            <person name="Lawson T."/>
            <person name="Leese F."/>
            <person name="Lindquist E."/>
            <person name="Lobanov A."/>
            <person name="Lomsadze A."/>
            <person name="Malik S.B."/>
            <person name="Marsh M.E."/>
            <person name="Mackinder L."/>
            <person name="Mock T."/>
            <person name="Mueller-Roeber B."/>
            <person name="Pagarete A."/>
            <person name="Parker M."/>
            <person name="Probert I."/>
            <person name="Quesneville H."/>
            <person name="Raines C."/>
            <person name="Rensing S.A."/>
            <person name="Riano-Pachon D.M."/>
            <person name="Richier S."/>
            <person name="Rokitta S."/>
            <person name="Shiraiwa Y."/>
            <person name="Soanes D.M."/>
            <person name="van der Giezen M."/>
            <person name="Wahlund T.M."/>
            <person name="Williams B."/>
            <person name="Wilson W."/>
            <person name="Wolfe G."/>
            <person name="Wurch L.L."/>
        </authorList>
    </citation>
    <scope>NUCLEOTIDE SEQUENCE</scope>
</reference>
<evidence type="ECO:0008006" key="3">
    <source>
        <dbReference type="Google" id="ProtNLM"/>
    </source>
</evidence>